<keyword evidence="1" id="KW-1133">Transmembrane helix</keyword>
<evidence type="ECO:0000313" key="3">
    <source>
        <dbReference type="EMBL" id="RJP67564.1"/>
    </source>
</evidence>
<keyword evidence="2" id="KW-0732">Signal</keyword>
<evidence type="ECO:0000256" key="1">
    <source>
        <dbReference type="SAM" id="Phobius"/>
    </source>
</evidence>
<dbReference type="PANTHER" id="PTHR40940:SF2">
    <property type="entry name" value="BATD"/>
    <property type="match status" value="1"/>
</dbReference>
<dbReference type="InterPro" id="IPR025738">
    <property type="entry name" value="BatD"/>
</dbReference>
<proteinExistence type="predicted"/>
<dbReference type="Proteomes" id="UP000285961">
    <property type="component" value="Unassembled WGS sequence"/>
</dbReference>
<comment type="caution">
    <text evidence="3">The sequence shown here is derived from an EMBL/GenBank/DDBJ whole genome shotgun (WGS) entry which is preliminary data.</text>
</comment>
<keyword evidence="1" id="KW-0812">Transmembrane</keyword>
<feature type="transmembrane region" description="Helical" evidence="1">
    <location>
        <begin position="470"/>
        <end position="487"/>
    </location>
</feature>
<feature type="chain" id="PRO_5019421830" evidence="2">
    <location>
        <begin position="30"/>
        <end position="617"/>
    </location>
</feature>
<keyword evidence="1" id="KW-0472">Membrane</keyword>
<reference evidence="3 4" key="1">
    <citation type="journal article" date="2017" name="ISME J.">
        <title>Energy and carbon metabolisms in a deep terrestrial subsurface fluid microbial community.</title>
        <authorList>
            <person name="Momper L."/>
            <person name="Jungbluth S.P."/>
            <person name="Lee M.D."/>
            <person name="Amend J.P."/>
        </authorList>
    </citation>
    <scope>NUCLEOTIDE SEQUENCE [LARGE SCALE GENOMIC DNA]</scope>
    <source>
        <strain evidence="3">SURF_17</strain>
    </source>
</reference>
<gene>
    <name evidence="3" type="ORF">C4532_14380</name>
</gene>
<dbReference type="EMBL" id="QZKI01000102">
    <property type="protein sequence ID" value="RJP67564.1"/>
    <property type="molecule type" value="Genomic_DNA"/>
</dbReference>
<accession>A0A419EU08</accession>
<feature type="signal peptide" evidence="2">
    <location>
        <begin position="1"/>
        <end position="29"/>
    </location>
</feature>
<organism evidence="3 4">
    <name type="scientific">Candidatus Abyssobacteria bacterium SURF_17</name>
    <dbReference type="NCBI Taxonomy" id="2093361"/>
    <lineage>
        <taxon>Bacteria</taxon>
        <taxon>Pseudomonadati</taxon>
        <taxon>Candidatus Hydrogenedentota</taxon>
        <taxon>Candidatus Abyssobacteria</taxon>
    </lineage>
</organism>
<name>A0A419EU08_9BACT</name>
<dbReference type="AlphaFoldDB" id="A0A419EU08"/>
<evidence type="ECO:0000256" key="2">
    <source>
        <dbReference type="SAM" id="SignalP"/>
    </source>
</evidence>
<dbReference type="PANTHER" id="PTHR40940">
    <property type="entry name" value="PROTEIN BATD-RELATED"/>
    <property type="match status" value="1"/>
</dbReference>
<dbReference type="Pfam" id="PF13584">
    <property type="entry name" value="BatD"/>
    <property type="match status" value="2"/>
</dbReference>
<sequence length="617" mass="68827">MLLSFHMTRLRALFAIVALGLFLPVRAQADNEMSVELDLSKPQIALDDRALLTVTVSGVNAVPEPTVPSVEGLDILFQGRTQSLQIINMNMKSSIVFRYALAPQRTGEFTIGPVQVRGRQRTYESNVVLLKVVEAGQSQPATPSVQNVIVEASINKTDPYLGQQITLLLRFARRPTVRLTNAGYQLPDLSDFWNEGMESKREYLQTIDGKEYMVTELAFPLFPTTAGEVMIGPITLYYDELVPKESSRFDSPFFKDPFGRNLFDDDFFKLFSSEDIVKRSVQTDPVRLRVHRLPEGGQPEGFRGGVGSFSVTSRLSGNEVKVGESVTLTLALSGEGNVRDVPAPELSIDGVKVYEDTPSVNVKNYNDTIVGEKVYKLALVPQQTGKTVIPTISISYFNPQTGRYETASSAPVSLNVLPSENETFVVAKPAAPRGGGEQTLQRKDDILPIHERIGPIERSRTERWVRRLRIVAYPLPIIAYLFCLGIVRHRERLRTDIAYRRSRTALKKAEDHIRKAEDAINENIWDAAFMECSRAVTEYLADKLNVPAGGLTPADIESALSRHGVPPNILKEVVRFLESCDYGRFAPSEKAPGMSRNYIGKARGILEYLEKEESITR</sequence>
<evidence type="ECO:0000313" key="4">
    <source>
        <dbReference type="Proteomes" id="UP000285961"/>
    </source>
</evidence>
<protein>
    <submittedName>
        <fullName evidence="3">Protein BatD</fullName>
    </submittedName>
</protein>